<evidence type="ECO:0000313" key="1">
    <source>
        <dbReference type="EMBL" id="GLB33035.1"/>
    </source>
</evidence>
<comment type="caution">
    <text evidence="1">The sequence shown here is derived from an EMBL/GenBank/DDBJ whole genome shotgun (WGS) entry which is preliminary data.</text>
</comment>
<dbReference type="Proteomes" id="UP001419084">
    <property type="component" value="Unassembled WGS sequence"/>
</dbReference>
<evidence type="ECO:0000313" key="2">
    <source>
        <dbReference type="Proteomes" id="UP001419084"/>
    </source>
</evidence>
<proteinExistence type="predicted"/>
<name>A0ABQ5MDW5_9FIRM</name>
<keyword evidence="2" id="KW-1185">Reference proteome</keyword>
<dbReference type="RefSeq" id="WP_346066477.1">
    <property type="nucleotide sequence ID" value="NZ_BRPJ01000101.1"/>
</dbReference>
<sequence length="51" mass="6168">MIKIKVSYERPEELERILDRLRPEVKSMKVARNQEGQFKKAYIEVKEKEGF</sequence>
<organism evidence="1 2">
    <name type="scientific">Lacrimispora amygdalina</name>
    <dbReference type="NCBI Taxonomy" id="253257"/>
    <lineage>
        <taxon>Bacteria</taxon>
        <taxon>Bacillati</taxon>
        <taxon>Bacillota</taxon>
        <taxon>Clostridia</taxon>
        <taxon>Lachnospirales</taxon>
        <taxon>Lachnospiraceae</taxon>
        <taxon>Lacrimispora</taxon>
    </lineage>
</organism>
<protein>
    <submittedName>
        <fullName evidence="1">Uncharacterized protein</fullName>
    </submittedName>
</protein>
<accession>A0ABQ5MDW5</accession>
<gene>
    <name evidence="1" type="ORF">LAD12857_49580</name>
</gene>
<reference evidence="1 2" key="1">
    <citation type="journal article" date="2024" name="Int. J. Syst. Evol. Microbiol.">
        <title>Lacrimispora brassicae sp. nov. isolated from fermented cabbage, and proposal of Clostridium indicum Gundawar et al. 2019 and Clostridium methoxybenzovorans Mechichi et al. 1999 as heterotypic synonyms of Lacrimispora amygdalina (Parshina et al. 2003) Haas and Blanchard 2020 and Lacrimispora indolis (McClung and McCoy 1957) Haas and Blanchard 2020, respectively.</title>
        <authorList>
            <person name="Kobayashi H."/>
            <person name="Tanizawa Y."/>
            <person name="Sakamoto M."/>
            <person name="Ohkuma M."/>
            <person name="Tohno M."/>
        </authorList>
    </citation>
    <scope>NUCLEOTIDE SEQUENCE [LARGE SCALE GENOMIC DNA]</scope>
    <source>
        <strain evidence="1 2">DSM 12857</strain>
    </source>
</reference>
<dbReference type="EMBL" id="BRPJ01000101">
    <property type="protein sequence ID" value="GLB33035.1"/>
    <property type="molecule type" value="Genomic_DNA"/>
</dbReference>